<evidence type="ECO:0000313" key="1">
    <source>
        <dbReference type="EMBL" id="QHB51462.1"/>
    </source>
</evidence>
<name>A0A6P1E6V2_LENHI</name>
<sequence length="136" mass="15037">MKRSKVLLASVIGLLFGIAIFFALSASETSQAQSVYQRIPVSYHGTWRQSRQRYPNGSWHKGSGAKLVVGSRFVKSEAGHFSGHSMGVYKTKGSVTVFPIKNGHRAGETFQMKPTTYKGHKALIVTYNVAKQVYVK</sequence>
<dbReference type="Proteomes" id="UP000465035">
    <property type="component" value="Chromosome"/>
</dbReference>
<organism evidence="1 2">
    <name type="scientific">Lentilactobacillus hilgardii</name>
    <name type="common">Lactobacillus hilgardii</name>
    <dbReference type="NCBI Taxonomy" id="1588"/>
    <lineage>
        <taxon>Bacteria</taxon>
        <taxon>Bacillati</taxon>
        <taxon>Bacillota</taxon>
        <taxon>Bacilli</taxon>
        <taxon>Lactobacillales</taxon>
        <taxon>Lactobacillaceae</taxon>
        <taxon>Lentilactobacillus</taxon>
    </lineage>
</organism>
<dbReference type="SMR" id="A0A6P1E6V2"/>
<accession>A0A6P1E6V2</accession>
<dbReference type="AlphaFoldDB" id="A0A6P1E6V2"/>
<dbReference type="RefSeq" id="WP_159298702.1">
    <property type="nucleotide sequence ID" value="NZ_CP047121.1"/>
</dbReference>
<dbReference type="EMBL" id="CP047121">
    <property type="protein sequence ID" value="QHB51462.1"/>
    <property type="molecule type" value="Genomic_DNA"/>
</dbReference>
<proteinExistence type="predicted"/>
<evidence type="ECO:0000313" key="2">
    <source>
        <dbReference type="Proteomes" id="UP000465035"/>
    </source>
</evidence>
<reference evidence="1 2" key="1">
    <citation type="submission" date="2019-12" db="EMBL/GenBank/DDBJ databases">
        <title>Lactobacillus hilgardii FLUB.</title>
        <authorList>
            <person name="Gustaw K."/>
        </authorList>
    </citation>
    <scope>NUCLEOTIDE SEQUENCE [LARGE SCALE GENOMIC DNA]</scope>
    <source>
        <strain evidence="1 2">FLUB</strain>
    </source>
</reference>
<dbReference type="GeneID" id="69057544"/>
<protein>
    <submittedName>
        <fullName evidence="1">Uncharacterized protein</fullName>
    </submittedName>
</protein>
<gene>
    <name evidence="1" type="ORF">GQR93_04145</name>
</gene>